<dbReference type="SUPFAM" id="SSF53756">
    <property type="entry name" value="UDP-Glycosyltransferase/glycogen phosphorylase"/>
    <property type="match status" value="1"/>
</dbReference>
<dbReference type="GO" id="GO:0008194">
    <property type="term" value="F:UDP-glycosyltransferase activity"/>
    <property type="evidence" value="ECO:0007669"/>
    <property type="project" value="InterPro"/>
</dbReference>
<evidence type="ECO:0000256" key="2">
    <source>
        <dbReference type="ARBA" id="ARBA00022679"/>
    </source>
</evidence>
<dbReference type="PROSITE" id="PS00375">
    <property type="entry name" value="UDPGT"/>
    <property type="match status" value="1"/>
</dbReference>
<dbReference type="GO" id="GO:0017000">
    <property type="term" value="P:antibiotic biosynthetic process"/>
    <property type="evidence" value="ECO:0007669"/>
    <property type="project" value="UniProtKB-KW"/>
</dbReference>
<dbReference type="InterPro" id="IPR002213">
    <property type="entry name" value="UDP_glucos_trans"/>
</dbReference>
<dbReference type="InterPro" id="IPR050426">
    <property type="entry name" value="Glycosyltransferase_28"/>
</dbReference>
<name>A0A840NP24_9PSEU</name>
<evidence type="ECO:0000259" key="4">
    <source>
        <dbReference type="Pfam" id="PF06722"/>
    </source>
</evidence>
<comment type="caution">
    <text evidence="5">The sequence shown here is derived from an EMBL/GenBank/DDBJ whole genome shotgun (WGS) entry which is preliminary data.</text>
</comment>
<evidence type="ECO:0000313" key="5">
    <source>
        <dbReference type="EMBL" id="MBB5071813.1"/>
    </source>
</evidence>
<dbReference type="InterPro" id="IPR006326">
    <property type="entry name" value="UDPGT_MGT-like"/>
</dbReference>
<keyword evidence="3" id="KW-0045">Antibiotic biosynthesis</keyword>
<protein>
    <submittedName>
        <fullName evidence="5">MGT family glycosyltransferase</fullName>
    </submittedName>
</protein>
<dbReference type="InterPro" id="IPR010610">
    <property type="entry name" value="EryCIII-like_C"/>
</dbReference>
<evidence type="ECO:0000256" key="1">
    <source>
        <dbReference type="ARBA" id="ARBA00009995"/>
    </source>
</evidence>
<evidence type="ECO:0000256" key="3">
    <source>
        <dbReference type="ARBA" id="ARBA00023194"/>
    </source>
</evidence>
<comment type="similarity">
    <text evidence="1">Belongs to the UDP-glycosyltransferase family.</text>
</comment>
<proteinExistence type="inferred from homology"/>
<gene>
    <name evidence="5" type="ORF">BJ969_004901</name>
</gene>
<dbReference type="Pfam" id="PF06722">
    <property type="entry name" value="EryCIII-like_C"/>
    <property type="match status" value="1"/>
</dbReference>
<dbReference type="Proteomes" id="UP000580474">
    <property type="component" value="Unassembled WGS sequence"/>
</dbReference>
<sequence>MPNERAHIAFMAVPAHGHINPGLGLVAELTARGHRVTYAVTEDFVPQVAEVGATPVRYESTLPSAATQEQWPDEQAAAVLLFVEEMIAVRAQLATAYDQDRPDLIVYDIGALQAPVLAHQWGVPAICLSSTHVRFEGIEEVFGSQDTPELKAVHARADEFFAAQGVPMTFATMDPERCVVAIPRSFQYNGDSVADEYTFVGPMLTERSSQGAWEPSDERPVLLISMGSAYTDQLELYRSCLAAFGGLDWQVVLTIGKVVDPAELGEIPANVEVHRWVPQLNVLSHADVFITHAGMGGSMEGLYSGVPMIAIPQAADQFANAERIEQLGIGVRLPKEQATPEALRAALDQVCDDPELLARSRAIRQEIQEAGGARTAADVVEQVLSEWPA</sequence>
<dbReference type="PANTHER" id="PTHR48050:SF13">
    <property type="entry name" value="STEROL 3-BETA-GLUCOSYLTRANSFERASE UGT80A2"/>
    <property type="match status" value="1"/>
</dbReference>
<dbReference type="AlphaFoldDB" id="A0A840NP24"/>
<evidence type="ECO:0000313" key="6">
    <source>
        <dbReference type="Proteomes" id="UP000580474"/>
    </source>
</evidence>
<dbReference type="InterPro" id="IPR035595">
    <property type="entry name" value="UDP_glycos_trans_CS"/>
</dbReference>
<feature type="domain" description="Erythromycin biosynthesis protein CIII-like C-terminal" evidence="4">
    <location>
        <begin position="240"/>
        <end position="367"/>
    </location>
</feature>
<dbReference type="FunFam" id="3.40.50.2000:FF:000072">
    <property type="entry name" value="Glycosyl transferase"/>
    <property type="match status" value="1"/>
</dbReference>
<dbReference type="NCBIfam" id="TIGR01426">
    <property type="entry name" value="MGT"/>
    <property type="match status" value="1"/>
</dbReference>
<reference evidence="5 6" key="1">
    <citation type="submission" date="2020-08" db="EMBL/GenBank/DDBJ databases">
        <title>Sequencing the genomes of 1000 actinobacteria strains.</title>
        <authorList>
            <person name="Klenk H.-P."/>
        </authorList>
    </citation>
    <scope>NUCLEOTIDE SEQUENCE [LARGE SCALE GENOMIC DNA]</scope>
    <source>
        <strain evidence="5 6">DSM 45582</strain>
    </source>
</reference>
<dbReference type="EMBL" id="JACHIV010000001">
    <property type="protein sequence ID" value="MBB5071813.1"/>
    <property type="molecule type" value="Genomic_DNA"/>
</dbReference>
<dbReference type="CDD" id="cd03784">
    <property type="entry name" value="GT1_Gtf-like"/>
    <property type="match status" value="1"/>
</dbReference>
<dbReference type="PANTHER" id="PTHR48050">
    <property type="entry name" value="STEROL 3-BETA-GLUCOSYLTRANSFERASE"/>
    <property type="match status" value="1"/>
</dbReference>
<organism evidence="5 6">
    <name type="scientific">Saccharopolyspora gloriosae</name>
    <dbReference type="NCBI Taxonomy" id="455344"/>
    <lineage>
        <taxon>Bacteria</taxon>
        <taxon>Bacillati</taxon>
        <taxon>Actinomycetota</taxon>
        <taxon>Actinomycetes</taxon>
        <taxon>Pseudonocardiales</taxon>
        <taxon>Pseudonocardiaceae</taxon>
        <taxon>Saccharopolyspora</taxon>
    </lineage>
</organism>
<keyword evidence="2 5" id="KW-0808">Transferase</keyword>
<keyword evidence="6" id="KW-1185">Reference proteome</keyword>
<dbReference type="GO" id="GO:0016758">
    <property type="term" value="F:hexosyltransferase activity"/>
    <property type="evidence" value="ECO:0007669"/>
    <property type="project" value="InterPro"/>
</dbReference>
<dbReference type="Gene3D" id="3.40.50.2000">
    <property type="entry name" value="Glycogen Phosphorylase B"/>
    <property type="match status" value="2"/>
</dbReference>
<accession>A0A840NP24</accession>